<dbReference type="GO" id="GO:0004197">
    <property type="term" value="F:cysteine-type endopeptidase activity"/>
    <property type="evidence" value="ECO:0007669"/>
    <property type="project" value="InterPro"/>
</dbReference>
<name>A0A2R5GA31_9STRA</name>
<dbReference type="GO" id="GO:0006508">
    <property type="term" value="P:proteolysis"/>
    <property type="evidence" value="ECO:0007669"/>
    <property type="project" value="InterPro"/>
</dbReference>
<dbReference type="InParanoid" id="A0A2R5GA31"/>
<reference evidence="4 5" key="1">
    <citation type="submission" date="2017-12" db="EMBL/GenBank/DDBJ databases">
        <title>Sequencing, de novo assembly and annotation of complete genome of a new Thraustochytrid species, strain FCC1311.</title>
        <authorList>
            <person name="Sedici K."/>
            <person name="Godart F."/>
            <person name="Aiese Cigliano R."/>
            <person name="Sanseverino W."/>
            <person name="Barakat M."/>
            <person name="Ortet P."/>
            <person name="Marechal E."/>
            <person name="Cagnac O."/>
            <person name="Amato A."/>
        </authorList>
    </citation>
    <scope>NUCLEOTIDE SEQUENCE [LARGE SCALE GENOMIC DNA]</scope>
</reference>
<evidence type="ECO:0000259" key="3">
    <source>
        <dbReference type="Pfam" id="PF00656"/>
    </source>
</evidence>
<dbReference type="PANTHER" id="PTHR48104">
    <property type="entry name" value="METACASPASE-4"/>
    <property type="match status" value="1"/>
</dbReference>
<protein>
    <submittedName>
        <fullName evidence="4">Metacaspase-1</fullName>
    </submittedName>
</protein>
<evidence type="ECO:0000313" key="4">
    <source>
        <dbReference type="EMBL" id="GBG24544.1"/>
    </source>
</evidence>
<accession>A0A2R5GA31</accession>
<evidence type="ECO:0000256" key="2">
    <source>
        <dbReference type="SAM" id="MobiDB-lite"/>
    </source>
</evidence>
<proteinExistence type="inferred from homology"/>
<organism evidence="4 5">
    <name type="scientific">Hondaea fermentalgiana</name>
    <dbReference type="NCBI Taxonomy" id="2315210"/>
    <lineage>
        <taxon>Eukaryota</taxon>
        <taxon>Sar</taxon>
        <taxon>Stramenopiles</taxon>
        <taxon>Bigyra</taxon>
        <taxon>Labyrinthulomycetes</taxon>
        <taxon>Thraustochytrida</taxon>
        <taxon>Thraustochytriidae</taxon>
        <taxon>Hondaea</taxon>
    </lineage>
</organism>
<feature type="domain" description="Peptidase C14 caspase" evidence="3">
    <location>
        <begin position="183"/>
        <end position="333"/>
    </location>
</feature>
<dbReference type="SUPFAM" id="SSF52129">
    <property type="entry name" value="Caspase-like"/>
    <property type="match status" value="1"/>
</dbReference>
<sequence length="386" mass="42042">MSEATQELREQDRDFHTVQDQQDLQQVGDESEPLDEATKVREAQEAAAENEAIVAARGVPTATQFKEQSELAIPATVYMLAGCKDSQVSADVSDVAQLRPEGAGLSGGACTHAFLGMLEDTTEARAASAEGSTQKTWLDILDDLRERLAHYAQVPQLSCSRPLNISTEPFSITNPAHEEGVSKKRALLVGINYVGQEYQLEGCINDVRAAKAFLQSQGFADDEIVLLVDDGHHDLPTLQNLIRSFRWLVKDAKAGDSLYFHFSGHGSYVPDDNGDEVDGQDETILPLDFSKTGAITDDVLFKELVLPLVEGVHLMCFVDACHSESMLDIPYTVKKGGRELDMNPLFNFSKLVEMGQSAIESVETAVSGGMHNLVEFVKGLGSVVPI</sequence>
<dbReference type="Proteomes" id="UP000241890">
    <property type="component" value="Unassembled WGS sequence"/>
</dbReference>
<feature type="compositionally biased region" description="Basic and acidic residues" evidence="2">
    <location>
        <begin position="1"/>
        <end position="17"/>
    </location>
</feature>
<dbReference type="AlphaFoldDB" id="A0A2R5GA31"/>
<evidence type="ECO:0000313" key="5">
    <source>
        <dbReference type="Proteomes" id="UP000241890"/>
    </source>
</evidence>
<comment type="similarity">
    <text evidence="1">Belongs to the peptidase C14B family.</text>
</comment>
<dbReference type="PANTHER" id="PTHR48104:SF30">
    <property type="entry name" value="METACASPASE-1"/>
    <property type="match status" value="1"/>
</dbReference>
<dbReference type="Gene3D" id="3.40.50.12660">
    <property type="match status" value="2"/>
</dbReference>
<keyword evidence="5" id="KW-1185">Reference proteome</keyword>
<dbReference type="InterPro" id="IPR029030">
    <property type="entry name" value="Caspase-like_dom_sf"/>
</dbReference>
<gene>
    <name evidence="4" type="ORF">FCC1311_007632</name>
</gene>
<feature type="compositionally biased region" description="Low complexity" evidence="2">
    <location>
        <begin position="18"/>
        <end position="27"/>
    </location>
</feature>
<dbReference type="Pfam" id="PF00656">
    <property type="entry name" value="Peptidase_C14"/>
    <property type="match status" value="1"/>
</dbReference>
<dbReference type="GO" id="GO:0005737">
    <property type="term" value="C:cytoplasm"/>
    <property type="evidence" value="ECO:0007669"/>
    <property type="project" value="TreeGrafter"/>
</dbReference>
<comment type="caution">
    <text evidence="4">The sequence shown here is derived from an EMBL/GenBank/DDBJ whole genome shotgun (WGS) entry which is preliminary data.</text>
</comment>
<dbReference type="OrthoDB" id="3223806at2759"/>
<dbReference type="InterPro" id="IPR050452">
    <property type="entry name" value="Metacaspase"/>
</dbReference>
<evidence type="ECO:0000256" key="1">
    <source>
        <dbReference type="ARBA" id="ARBA00009005"/>
    </source>
</evidence>
<dbReference type="EMBL" id="BEYU01000006">
    <property type="protein sequence ID" value="GBG24544.1"/>
    <property type="molecule type" value="Genomic_DNA"/>
</dbReference>
<feature type="region of interest" description="Disordered" evidence="2">
    <location>
        <begin position="1"/>
        <end position="45"/>
    </location>
</feature>
<dbReference type="InterPro" id="IPR011600">
    <property type="entry name" value="Pept_C14_caspase"/>
</dbReference>